<feature type="compositionally biased region" description="Low complexity" evidence="1">
    <location>
        <begin position="393"/>
        <end position="409"/>
    </location>
</feature>
<feature type="compositionally biased region" description="Basic and acidic residues" evidence="1">
    <location>
        <begin position="80"/>
        <end position="89"/>
    </location>
</feature>
<gene>
    <name evidence="2" type="ORF">NCLIV_046910</name>
</gene>
<feature type="compositionally biased region" description="Basic and acidic residues" evidence="1">
    <location>
        <begin position="605"/>
        <end position="646"/>
    </location>
</feature>
<accession>F0VLY1</accession>
<dbReference type="GeneID" id="13442190"/>
<dbReference type="RefSeq" id="XP_003884290.1">
    <property type="nucleotide sequence ID" value="XM_003884241.1"/>
</dbReference>
<feature type="region of interest" description="Disordered" evidence="1">
    <location>
        <begin position="582"/>
        <end position="843"/>
    </location>
</feature>
<dbReference type="InParanoid" id="F0VLY1"/>
<name>F0VLY1_NEOCL</name>
<feature type="compositionally biased region" description="Basic and acidic residues" evidence="1">
    <location>
        <begin position="368"/>
        <end position="390"/>
    </location>
</feature>
<feature type="compositionally biased region" description="Basic and acidic residues" evidence="1">
    <location>
        <begin position="101"/>
        <end position="112"/>
    </location>
</feature>
<feature type="compositionally biased region" description="Basic and acidic residues" evidence="1">
    <location>
        <begin position="253"/>
        <end position="273"/>
    </location>
</feature>
<dbReference type="Proteomes" id="UP000007494">
    <property type="component" value="Chromosome X"/>
</dbReference>
<reference evidence="3" key="1">
    <citation type="journal article" date="2012" name="PLoS Pathog.">
        <title>Comparative genomics of the apicomplexan parasites Toxoplasma gondii and Neospora caninum: Coccidia differing in host range and transmission strategy.</title>
        <authorList>
            <person name="Reid A.J."/>
            <person name="Vermont S.J."/>
            <person name="Cotton J.A."/>
            <person name="Harris D."/>
            <person name="Hill-Cawthorne G.A."/>
            <person name="Konen-Waisman S."/>
            <person name="Latham S.M."/>
            <person name="Mourier T."/>
            <person name="Norton R."/>
            <person name="Quail M.A."/>
            <person name="Sanders M."/>
            <person name="Shanmugam D."/>
            <person name="Sohal A."/>
            <person name="Wasmuth J.D."/>
            <person name="Brunk B."/>
            <person name="Grigg M.E."/>
            <person name="Howard J.C."/>
            <person name="Parkinson J."/>
            <person name="Roos D.S."/>
            <person name="Trees A.J."/>
            <person name="Berriman M."/>
            <person name="Pain A."/>
            <person name="Wastling J.M."/>
        </authorList>
    </citation>
    <scope>NUCLEOTIDE SEQUENCE [LARGE SCALE GENOMIC DNA]</scope>
    <source>
        <strain evidence="3">Liverpool</strain>
    </source>
</reference>
<feature type="compositionally biased region" description="Basic and acidic residues" evidence="1">
    <location>
        <begin position="194"/>
        <end position="203"/>
    </location>
</feature>
<dbReference type="OMA" id="CARHCHG"/>
<dbReference type="AlphaFoldDB" id="F0VLY1"/>
<dbReference type="OrthoDB" id="333850at2759"/>
<feature type="compositionally biased region" description="Basic and acidic residues" evidence="1">
    <location>
        <begin position="333"/>
        <end position="345"/>
    </location>
</feature>
<feature type="compositionally biased region" description="Basic and acidic residues" evidence="1">
    <location>
        <begin position="821"/>
        <end position="840"/>
    </location>
</feature>
<feature type="region of interest" description="Disordered" evidence="1">
    <location>
        <begin position="1"/>
        <end position="241"/>
    </location>
</feature>
<evidence type="ECO:0000313" key="2">
    <source>
        <dbReference type="EMBL" id="CBZ54259.1"/>
    </source>
</evidence>
<evidence type="ECO:0000313" key="3">
    <source>
        <dbReference type="Proteomes" id="UP000007494"/>
    </source>
</evidence>
<dbReference type="eggNOG" id="ENOG502QZPY">
    <property type="taxonomic scope" value="Eukaryota"/>
</dbReference>
<feature type="compositionally biased region" description="Polar residues" evidence="1">
    <location>
        <begin position="174"/>
        <end position="183"/>
    </location>
</feature>
<feature type="compositionally biased region" description="Basic and acidic residues" evidence="1">
    <location>
        <begin position="123"/>
        <end position="157"/>
    </location>
</feature>
<protein>
    <submittedName>
        <fullName evidence="2">Uncharacterized protein</fullName>
    </submittedName>
</protein>
<feature type="compositionally biased region" description="Polar residues" evidence="1">
    <location>
        <begin position="298"/>
        <end position="312"/>
    </location>
</feature>
<feature type="compositionally biased region" description="Basic and acidic residues" evidence="1">
    <location>
        <begin position="662"/>
        <end position="674"/>
    </location>
</feature>
<sequence length="1032" mass="111077">MDSAASPAARLQPPTGAAAFGARVKQEDRQRTLAGSLGAVRHSRDRLCESPGAAASAEGRIRAARNSAGNETGIGDEGDDSQRGDETAGKARKGSVADLPRGQDGKGERTEWADDAGALSRCQDGKESKETESTKEQGGRADEDAERESAPHGDCLKGRSRTGFDSLGCVLGFSGSSGASEAQTMDEVSLEGRGAGHETRGVDRSSATQTGDIHRERKKQSSTVRSQLTDGFRPAGIFPASRERFASFRTKLARGERDEGRVEVRGREKRKEGGVTGREAGAPLPGAADEDAKEAEGRQSSADVTRAATNPTAERLAAETEQREAADEGELEKEERGTARSEEATRCCSRSRSNGRESASGDACGGAEDARQERKPERPEEKGRRGETKRGTNRASRLRSSSSPSPRNSGTVERHDVGRAVDSRGENGGLCAGRRPSLGENAKAAPRSQRSNPRRACREGRGLTPCGVEWTRELIAVAKEQAARPSVSLELQCAVRPSRFLRDFLALLVSLSRSMGSALPVCFLSGQQIAWSTDDSPSLRRLLTVVPEAKPGVGRGLFLQGDLPGCLCSLWLETLREYAARRRRKRKKGAGSDGEAEGGRRRRPRAVETAERLGAEAETRRSEGGRDERGTEESVRRKGLQVERRRQGGTGGREGPLVRSGGGDRRPPTHGERLQRRKRRGTRGRELGERPEEERDAAEQVEARGENKATERRDDAGDRHESEACQAGWNVDLRGLVENEGSAKHGPTPHLSAATGGIRAEKDGERGEAGKVKKGEIEGDTCGSSEAERPKRSTDPPVQDKDGVGAHRGPERSVARRGKGSKAEIWERKEAEPTRKETRSKGSVVLPCGCGEDGERGGFRLLCFRGDVVLSAYNDCRKKAFSALAPLCAAEADFIYSPEENPGIEPASHLSPAFTLASLDIPFSFQLQANNYLNSELVEEVKAIFGNHYCARHCHGFFDINQDNIPCIVVSATADVEPVLLELLLVLTREEGQLGGSAAHAPLAGRVPFFLHLLCPGLSATQSEIESSLLRG</sequence>
<dbReference type="VEuPathDB" id="ToxoDB:NCLIV_046910"/>
<dbReference type="EMBL" id="FR823391">
    <property type="protein sequence ID" value="CBZ54259.1"/>
    <property type="molecule type" value="Genomic_DNA"/>
</dbReference>
<feature type="compositionally biased region" description="Basic and acidic residues" evidence="1">
    <location>
        <begin position="412"/>
        <end position="425"/>
    </location>
</feature>
<evidence type="ECO:0000256" key="1">
    <source>
        <dbReference type="SAM" id="MobiDB-lite"/>
    </source>
</evidence>
<feature type="region of interest" description="Disordered" evidence="1">
    <location>
        <begin position="253"/>
        <end position="460"/>
    </location>
</feature>
<feature type="compositionally biased region" description="Basic and acidic residues" evidence="1">
    <location>
        <begin position="316"/>
        <end position="326"/>
    </location>
</feature>
<feature type="compositionally biased region" description="Basic and acidic residues" evidence="1">
    <location>
        <begin position="786"/>
        <end position="814"/>
    </location>
</feature>
<proteinExistence type="predicted"/>
<organism evidence="2 3">
    <name type="scientific">Neospora caninum (strain Liverpool)</name>
    <dbReference type="NCBI Taxonomy" id="572307"/>
    <lineage>
        <taxon>Eukaryota</taxon>
        <taxon>Sar</taxon>
        <taxon>Alveolata</taxon>
        <taxon>Apicomplexa</taxon>
        <taxon>Conoidasida</taxon>
        <taxon>Coccidia</taxon>
        <taxon>Eucoccidiorida</taxon>
        <taxon>Eimeriorina</taxon>
        <taxon>Sarcocystidae</taxon>
        <taxon>Neospora</taxon>
    </lineage>
</organism>
<feature type="compositionally biased region" description="Basic and acidic residues" evidence="1">
    <location>
        <begin position="683"/>
        <end position="723"/>
    </location>
</feature>
<keyword evidence="3" id="KW-1185">Reference proteome</keyword>
<feature type="compositionally biased region" description="Basic and acidic residues" evidence="1">
    <location>
        <begin position="759"/>
        <end position="777"/>
    </location>
</feature>